<protein>
    <submittedName>
        <fullName evidence="2">Uncharacterized protein</fullName>
    </submittedName>
</protein>
<feature type="compositionally biased region" description="Basic and acidic residues" evidence="1">
    <location>
        <begin position="67"/>
        <end position="77"/>
    </location>
</feature>
<accession>U5WC38</accession>
<organism evidence="2 3">
    <name type="scientific">Actinoplanes friuliensis DSM 7358</name>
    <dbReference type="NCBI Taxonomy" id="1246995"/>
    <lineage>
        <taxon>Bacteria</taxon>
        <taxon>Bacillati</taxon>
        <taxon>Actinomycetota</taxon>
        <taxon>Actinomycetes</taxon>
        <taxon>Micromonosporales</taxon>
        <taxon>Micromonosporaceae</taxon>
        <taxon>Actinoplanes</taxon>
    </lineage>
</organism>
<evidence type="ECO:0000313" key="3">
    <source>
        <dbReference type="Proteomes" id="UP000017746"/>
    </source>
</evidence>
<dbReference type="EMBL" id="CP006272">
    <property type="protein sequence ID" value="AGZ46537.1"/>
    <property type="molecule type" value="Genomic_DNA"/>
</dbReference>
<feature type="compositionally biased region" description="Acidic residues" evidence="1">
    <location>
        <begin position="46"/>
        <end position="57"/>
    </location>
</feature>
<reference evidence="2 3" key="1">
    <citation type="journal article" date="2014" name="J. Biotechnol.">
        <title>Complete genome sequence of the actinobacterium Actinoplanes friuliensis HAG 010964, producer of the lipopeptide antibiotic friulimycin.</title>
        <authorList>
            <person name="Ruckert C."/>
            <person name="Szczepanowski R."/>
            <person name="Albersmeier A."/>
            <person name="Goesmann A."/>
            <person name="Fischer N."/>
            <person name="Steinkamper A."/>
            <person name="Puhler A."/>
            <person name="Biener R."/>
            <person name="Schwartz D."/>
            <person name="Kalinowski J."/>
        </authorList>
    </citation>
    <scope>NUCLEOTIDE SEQUENCE [LARGE SCALE GENOMIC DNA]</scope>
    <source>
        <strain evidence="2 3">DSM 7358</strain>
    </source>
</reference>
<sequence>MACGPGCRSDLFADFLAQVTDLGRDPVLDVHAVQDGVVTDQHGGADQDDADGDEQDREADGVVAAADQHDDGGDRGQADAGPDQGREEAGGVRRLGVPVRHGGRCYREWRPSRNGQTPGTVSRCPASGMYQQVISRRRGRRPS</sequence>
<evidence type="ECO:0000256" key="1">
    <source>
        <dbReference type="SAM" id="MobiDB-lite"/>
    </source>
</evidence>
<gene>
    <name evidence="2" type="ORF">AFR_41415</name>
</gene>
<name>U5WC38_9ACTN</name>
<dbReference type="Proteomes" id="UP000017746">
    <property type="component" value="Chromosome"/>
</dbReference>
<dbReference type="AlphaFoldDB" id="U5WC38"/>
<feature type="region of interest" description="Disordered" evidence="1">
    <location>
        <begin position="33"/>
        <end position="143"/>
    </location>
</feature>
<dbReference type="HOGENOM" id="CLU_1801907_0_0_11"/>
<evidence type="ECO:0000313" key="2">
    <source>
        <dbReference type="EMBL" id="AGZ46537.1"/>
    </source>
</evidence>
<dbReference type="KEGG" id="afs:AFR_41415"/>
<keyword evidence="3" id="KW-1185">Reference proteome</keyword>
<proteinExistence type="predicted"/>